<reference evidence="6 7" key="1">
    <citation type="submission" date="2018-08" db="EMBL/GenBank/DDBJ databases">
        <title>Chitinophaga sp. K20C18050901, a novel bacterium isolated from forest soil.</title>
        <authorList>
            <person name="Wang C."/>
        </authorList>
    </citation>
    <scope>NUCLEOTIDE SEQUENCE [LARGE SCALE GENOMIC DNA]</scope>
    <source>
        <strain evidence="6 7">K20C18050901</strain>
    </source>
</reference>
<evidence type="ECO:0000256" key="4">
    <source>
        <dbReference type="ARBA" id="ARBA00023136"/>
    </source>
</evidence>
<dbReference type="InterPro" id="IPR032808">
    <property type="entry name" value="DoxX"/>
</dbReference>
<sequence>MLPGWSLSWQSFFNYGDTIFIITKQLELATNTRKIFVWILSGLIGLMLCASAIDKIIQSNHALQMGASFGLSGATYSLMGIIEILSVILFLIPRTGILGTLLLSSYLGGAIATHLQHQQNIVFPMAIEALVWITAVVRFPELLLRIRGKGNQE</sequence>
<evidence type="ECO:0000256" key="2">
    <source>
        <dbReference type="ARBA" id="ARBA00022692"/>
    </source>
</evidence>
<evidence type="ECO:0000313" key="6">
    <source>
        <dbReference type="EMBL" id="RFM30919.1"/>
    </source>
</evidence>
<keyword evidence="2 5" id="KW-0812">Transmembrane</keyword>
<comment type="caution">
    <text evidence="6">The sequence shown here is derived from an EMBL/GenBank/DDBJ whole genome shotgun (WGS) entry which is preliminary data.</text>
</comment>
<proteinExistence type="predicted"/>
<keyword evidence="7" id="KW-1185">Reference proteome</keyword>
<name>A0A3E1NSJ4_9BACT</name>
<dbReference type="Pfam" id="PF13564">
    <property type="entry name" value="DoxX_2"/>
    <property type="match status" value="1"/>
</dbReference>
<dbReference type="OrthoDB" id="677659at2"/>
<dbReference type="AlphaFoldDB" id="A0A3E1NSJ4"/>
<feature type="transmembrane region" description="Helical" evidence="5">
    <location>
        <begin position="35"/>
        <end position="53"/>
    </location>
</feature>
<evidence type="ECO:0000313" key="7">
    <source>
        <dbReference type="Proteomes" id="UP000261174"/>
    </source>
</evidence>
<dbReference type="Proteomes" id="UP000261174">
    <property type="component" value="Unassembled WGS sequence"/>
</dbReference>
<keyword evidence="3 5" id="KW-1133">Transmembrane helix</keyword>
<protein>
    <submittedName>
        <fullName evidence="6">DoxX family protein</fullName>
    </submittedName>
</protein>
<dbReference type="EMBL" id="QTJV01000018">
    <property type="protein sequence ID" value="RFM30919.1"/>
    <property type="molecule type" value="Genomic_DNA"/>
</dbReference>
<organism evidence="6 7">
    <name type="scientific">Chitinophaga silvisoli</name>
    <dbReference type="NCBI Taxonomy" id="2291814"/>
    <lineage>
        <taxon>Bacteria</taxon>
        <taxon>Pseudomonadati</taxon>
        <taxon>Bacteroidota</taxon>
        <taxon>Chitinophagia</taxon>
        <taxon>Chitinophagales</taxon>
        <taxon>Chitinophagaceae</taxon>
        <taxon>Chitinophaga</taxon>
    </lineage>
</organism>
<feature type="transmembrane region" description="Helical" evidence="5">
    <location>
        <begin position="73"/>
        <end position="92"/>
    </location>
</feature>
<evidence type="ECO:0000256" key="5">
    <source>
        <dbReference type="SAM" id="Phobius"/>
    </source>
</evidence>
<evidence type="ECO:0000256" key="3">
    <source>
        <dbReference type="ARBA" id="ARBA00022989"/>
    </source>
</evidence>
<gene>
    <name evidence="6" type="ORF">DXN04_31810</name>
</gene>
<accession>A0A3E1NSJ4</accession>
<feature type="transmembrane region" description="Helical" evidence="5">
    <location>
        <begin position="97"/>
        <end position="115"/>
    </location>
</feature>
<dbReference type="GO" id="GO:0016020">
    <property type="term" value="C:membrane"/>
    <property type="evidence" value="ECO:0007669"/>
    <property type="project" value="UniProtKB-SubCell"/>
</dbReference>
<comment type="subcellular location">
    <subcellularLocation>
        <location evidence="1">Membrane</location>
        <topology evidence="1">Multi-pass membrane protein</topology>
    </subcellularLocation>
</comment>
<evidence type="ECO:0000256" key="1">
    <source>
        <dbReference type="ARBA" id="ARBA00004141"/>
    </source>
</evidence>
<keyword evidence="4 5" id="KW-0472">Membrane</keyword>